<dbReference type="Proteomes" id="UP000660554">
    <property type="component" value="Unassembled WGS sequence"/>
</dbReference>
<dbReference type="RefSeq" id="WP_053612268.1">
    <property type="nucleotide sequence ID" value="NZ_BMRU01000020.1"/>
</dbReference>
<accession>A0ABQ3NGV3</accession>
<dbReference type="Gene3D" id="3.40.50.1460">
    <property type="match status" value="1"/>
</dbReference>
<comment type="caution">
    <text evidence="3">The sequence shown here is derived from an EMBL/GenBank/DDBJ whole genome shotgun (WGS) entry which is preliminary data.</text>
</comment>
<feature type="region of interest" description="Disordered" evidence="1">
    <location>
        <begin position="657"/>
        <end position="695"/>
    </location>
</feature>
<keyword evidence="4" id="KW-1185">Reference proteome</keyword>
<evidence type="ECO:0000313" key="3">
    <source>
        <dbReference type="EMBL" id="GHI12008.1"/>
    </source>
</evidence>
<protein>
    <recommendedName>
        <fullName evidence="2">vWA-MoxR associated protein C-terminal domain-containing protein</fullName>
    </recommendedName>
</protein>
<proteinExistence type="predicted"/>
<evidence type="ECO:0000313" key="4">
    <source>
        <dbReference type="Proteomes" id="UP000660554"/>
    </source>
</evidence>
<sequence>MIPTDFLPPALGPQRTFALVAGVERYDISHRWNLRGPARDALRFAHWLTGPAQVPPANLRLLLSPLDEPEALDWPDSPAMAALRTAYRPATEENVKAALLDELPQCDGDLLWIFWAGHGYLGPRQELMLPCSDARPSQIRHLNLDSALRWWRTDLVKHRSFPLQAALVDSCRVDAPRDARWNFGSTDYGGGSSVPGRRQFRLYASREGEAAQNDAERGAGRFTEALLAELGGRSVRESVGGLPVAARSIHRTFRELRERGEGWQLPQFLVDRDWDACSFLDDDLTAVALPRAARLDQQAWDGLGALFEGRALPRCAYEAYAWAFKTAGCTTPVGGGLPGDGLLDVVQDLDERQGGRGGMPLAVPFVRFLAARAAVTGDAAGDAEWAGRLKDWVDATLERLALPVLPPPPPPARTTVVHVGLEPPPDGGPGFRARMWLRGERTEHIWESQGAPVRLDTVREELLRQLALIGAAPADGGGAGPQAPGGVDRIEFHVPYELLDTDFDQWPVPRGPAGRHRALGLLHQVVVRCPQERADTRAEWHTSWRWLCTRGGRHPEAVRVVEEAEVTDALGMELAERPAPACVLAHTTSAPHAGLLEAVLEGGVPVAVWRRGGGTPAPPLLDLLAPAGPDGRPDPGALDVLTLPARVREVRRAAAGAAAGAARAATGDGQRPAGEDQLVLLWDDPDDIPGSRSLA</sequence>
<evidence type="ECO:0000259" key="2">
    <source>
        <dbReference type="Pfam" id="PF20028"/>
    </source>
</evidence>
<dbReference type="GeneID" id="86957717"/>
<name>A0ABQ3NGV3_STRVG</name>
<organism evidence="3 4">
    <name type="scientific">Streptomyces virginiae</name>
    <name type="common">Streptomyces cinnamonensis</name>
    <dbReference type="NCBI Taxonomy" id="1961"/>
    <lineage>
        <taxon>Bacteria</taxon>
        <taxon>Bacillati</taxon>
        <taxon>Actinomycetota</taxon>
        <taxon>Actinomycetes</taxon>
        <taxon>Kitasatosporales</taxon>
        <taxon>Streptomycetaceae</taxon>
        <taxon>Streptomyces</taxon>
    </lineage>
</organism>
<evidence type="ECO:0000256" key="1">
    <source>
        <dbReference type="SAM" id="MobiDB-lite"/>
    </source>
</evidence>
<feature type="domain" description="vWA-MoxR associated protein C-terminal" evidence="2">
    <location>
        <begin position="431"/>
        <end position="685"/>
    </location>
</feature>
<gene>
    <name evidence="3" type="ORF">Scinn_14710</name>
</gene>
<reference evidence="4" key="1">
    <citation type="submission" date="2020-09" db="EMBL/GenBank/DDBJ databases">
        <title>Whole genome shotgun sequence of Streptomyces cinnamonensis NBRC 15873.</title>
        <authorList>
            <person name="Komaki H."/>
            <person name="Tamura T."/>
        </authorList>
    </citation>
    <scope>NUCLEOTIDE SEQUENCE [LARGE SCALE GENOMIC DNA]</scope>
    <source>
        <strain evidence="4">NBRC 15873</strain>
    </source>
</reference>
<dbReference type="Pfam" id="PF20028">
    <property type="entry name" value="VMAP-C"/>
    <property type="match status" value="1"/>
</dbReference>
<dbReference type="EMBL" id="BNDV01000002">
    <property type="protein sequence ID" value="GHI12008.1"/>
    <property type="molecule type" value="Genomic_DNA"/>
</dbReference>
<dbReference type="InterPro" id="IPR045450">
    <property type="entry name" value="VMAP_C"/>
</dbReference>